<dbReference type="NCBIfam" id="TIGR00507">
    <property type="entry name" value="aroE"/>
    <property type="match status" value="1"/>
</dbReference>
<organism evidence="12 13">
    <name type="scientific">Simplicispira hankyongi</name>
    <dbReference type="NCBI Taxonomy" id="2315688"/>
    <lineage>
        <taxon>Bacteria</taxon>
        <taxon>Pseudomonadati</taxon>
        <taxon>Pseudomonadota</taxon>
        <taxon>Betaproteobacteria</taxon>
        <taxon>Burkholderiales</taxon>
        <taxon>Comamonadaceae</taxon>
        <taxon>Simplicispira</taxon>
    </lineage>
</organism>
<comment type="subunit">
    <text evidence="8">Homodimer.</text>
</comment>
<evidence type="ECO:0000256" key="1">
    <source>
        <dbReference type="ARBA" id="ARBA00004871"/>
    </source>
</evidence>
<dbReference type="InterPro" id="IPR006151">
    <property type="entry name" value="Shikm_DH/Glu-tRNA_Rdtase"/>
</dbReference>
<feature type="domain" description="Quinate/shikimate 5-dehydrogenase/glutamyl-tRNA reductase" evidence="9">
    <location>
        <begin position="123"/>
        <end position="203"/>
    </location>
</feature>
<dbReference type="InterPro" id="IPR022893">
    <property type="entry name" value="Shikimate_DH_fam"/>
</dbReference>
<dbReference type="InterPro" id="IPR011342">
    <property type="entry name" value="Shikimate_DH"/>
</dbReference>
<evidence type="ECO:0000313" key="13">
    <source>
        <dbReference type="Proteomes" id="UP000266302"/>
    </source>
</evidence>
<feature type="binding site" evidence="8">
    <location>
        <position position="255"/>
    </location>
    <ligand>
        <name>shikimate</name>
        <dbReference type="ChEBI" id="CHEBI:36208"/>
    </ligand>
</feature>
<evidence type="ECO:0000256" key="4">
    <source>
        <dbReference type="ARBA" id="ARBA00022857"/>
    </source>
</evidence>
<feature type="binding site" evidence="8">
    <location>
        <position position="225"/>
    </location>
    <ligand>
        <name>NADP(+)</name>
        <dbReference type="ChEBI" id="CHEBI:58349"/>
    </ligand>
</feature>
<dbReference type="NCBIfam" id="NF001310">
    <property type="entry name" value="PRK00258.1-2"/>
    <property type="match status" value="1"/>
</dbReference>
<dbReference type="InterPro" id="IPR013708">
    <property type="entry name" value="Shikimate_DH-bd_N"/>
</dbReference>
<comment type="similarity">
    <text evidence="8">Belongs to the shikimate dehydrogenase family.</text>
</comment>
<keyword evidence="5 8" id="KW-0560">Oxidoreductase</keyword>
<feature type="binding site" evidence="8">
    <location>
        <begin position="133"/>
        <end position="137"/>
    </location>
    <ligand>
        <name>NADP(+)</name>
        <dbReference type="ChEBI" id="CHEBI:58349"/>
    </ligand>
</feature>
<dbReference type="GO" id="GO:0004764">
    <property type="term" value="F:shikimate 3-dehydrogenase (NADP+) activity"/>
    <property type="evidence" value="ECO:0007669"/>
    <property type="project" value="UniProtKB-UniRule"/>
</dbReference>
<accession>A0A398C7V0</accession>
<dbReference type="UniPathway" id="UPA00053">
    <property type="reaction ID" value="UER00087"/>
</dbReference>
<keyword evidence="4 8" id="KW-0521">NADP</keyword>
<dbReference type="InterPro" id="IPR036291">
    <property type="entry name" value="NAD(P)-bd_dom_sf"/>
</dbReference>
<dbReference type="GO" id="GO:0008652">
    <property type="term" value="P:amino acid biosynthetic process"/>
    <property type="evidence" value="ECO:0007669"/>
    <property type="project" value="UniProtKB-KW"/>
</dbReference>
<dbReference type="PANTHER" id="PTHR21089">
    <property type="entry name" value="SHIKIMATE DEHYDROGENASE"/>
    <property type="match status" value="1"/>
</dbReference>
<dbReference type="EC" id="1.1.1.25" evidence="2 8"/>
<evidence type="ECO:0000256" key="6">
    <source>
        <dbReference type="ARBA" id="ARBA00023141"/>
    </source>
</evidence>
<protein>
    <recommendedName>
        <fullName evidence="2 8">Shikimate dehydrogenase (NADP(+))</fullName>
        <shortName evidence="8">SDH</shortName>
        <ecNumber evidence="2 8">1.1.1.25</ecNumber>
    </recommendedName>
</protein>
<dbReference type="GO" id="GO:0050661">
    <property type="term" value="F:NADP binding"/>
    <property type="evidence" value="ECO:0007669"/>
    <property type="project" value="InterPro"/>
</dbReference>
<feature type="binding site" evidence="8">
    <location>
        <begin position="157"/>
        <end position="162"/>
    </location>
    <ligand>
        <name>NADP(+)</name>
        <dbReference type="ChEBI" id="CHEBI:58349"/>
    </ligand>
</feature>
<evidence type="ECO:0000256" key="2">
    <source>
        <dbReference type="ARBA" id="ARBA00012962"/>
    </source>
</evidence>
<dbReference type="HAMAP" id="MF_00222">
    <property type="entry name" value="Shikimate_DH_AroE"/>
    <property type="match status" value="1"/>
</dbReference>
<dbReference type="Gene3D" id="3.40.50.10860">
    <property type="entry name" value="Leucine Dehydrogenase, chain A, domain 1"/>
    <property type="match status" value="1"/>
</dbReference>
<dbReference type="GO" id="GO:0019632">
    <property type="term" value="P:shikimate metabolic process"/>
    <property type="evidence" value="ECO:0007669"/>
    <property type="project" value="InterPro"/>
</dbReference>
<evidence type="ECO:0000256" key="3">
    <source>
        <dbReference type="ARBA" id="ARBA00022605"/>
    </source>
</evidence>
<dbReference type="GO" id="GO:0005829">
    <property type="term" value="C:cytosol"/>
    <property type="evidence" value="ECO:0007669"/>
    <property type="project" value="TreeGrafter"/>
</dbReference>
<evidence type="ECO:0000313" key="12">
    <source>
        <dbReference type="EMBL" id="RID98364.1"/>
    </source>
</evidence>
<feature type="binding site" evidence="8">
    <location>
        <position position="248"/>
    </location>
    <ligand>
        <name>NADP(+)</name>
        <dbReference type="ChEBI" id="CHEBI:58349"/>
    </ligand>
</feature>
<evidence type="ECO:0000256" key="7">
    <source>
        <dbReference type="ARBA" id="ARBA00049442"/>
    </source>
</evidence>
<feature type="domain" description="SDH C-terminal" evidence="11">
    <location>
        <begin position="248"/>
        <end position="278"/>
    </location>
</feature>
<dbReference type="GO" id="GO:0009073">
    <property type="term" value="P:aromatic amino acid family biosynthetic process"/>
    <property type="evidence" value="ECO:0007669"/>
    <property type="project" value="UniProtKB-KW"/>
</dbReference>
<evidence type="ECO:0000259" key="10">
    <source>
        <dbReference type="Pfam" id="PF08501"/>
    </source>
</evidence>
<dbReference type="AlphaFoldDB" id="A0A398C7V0"/>
<feature type="binding site" evidence="8">
    <location>
        <position position="108"/>
    </location>
    <ligand>
        <name>shikimate</name>
        <dbReference type="ChEBI" id="CHEBI:36208"/>
    </ligand>
</feature>
<dbReference type="Gene3D" id="3.40.50.720">
    <property type="entry name" value="NAD(P)-binding Rossmann-like Domain"/>
    <property type="match status" value="1"/>
</dbReference>
<dbReference type="Pfam" id="PF01488">
    <property type="entry name" value="Shikimate_DH"/>
    <property type="match status" value="1"/>
</dbReference>
<dbReference type="GO" id="GO:0009423">
    <property type="term" value="P:chorismate biosynthetic process"/>
    <property type="evidence" value="ECO:0007669"/>
    <property type="project" value="UniProtKB-UniRule"/>
</dbReference>
<dbReference type="InterPro" id="IPR041121">
    <property type="entry name" value="SDH_C"/>
</dbReference>
<feature type="binding site" evidence="8">
    <location>
        <position position="93"/>
    </location>
    <ligand>
        <name>shikimate</name>
        <dbReference type="ChEBI" id="CHEBI:36208"/>
    </ligand>
</feature>
<keyword evidence="6 8" id="KW-0057">Aromatic amino acid biosynthesis</keyword>
<keyword evidence="3 8" id="KW-0028">Amino-acid biosynthesis</keyword>
<reference evidence="12 13" key="1">
    <citation type="submission" date="2018-09" db="EMBL/GenBank/DDBJ databases">
        <title>Draft genome of Simplicispira sp. NY-02.</title>
        <authorList>
            <person name="Im W.T."/>
        </authorList>
    </citation>
    <scope>NUCLEOTIDE SEQUENCE [LARGE SCALE GENOMIC DNA]</scope>
    <source>
        <strain evidence="12 13">NY-02</strain>
    </source>
</reference>
<feature type="binding site" evidence="8">
    <location>
        <position position="68"/>
    </location>
    <ligand>
        <name>shikimate</name>
        <dbReference type="ChEBI" id="CHEBI:36208"/>
    </ligand>
</feature>
<dbReference type="SUPFAM" id="SSF53223">
    <property type="entry name" value="Aminoacid dehydrogenase-like, N-terminal domain"/>
    <property type="match status" value="1"/>
</dbReference>
<dbReference type="CDD" id="cd01065">
    <property type="entry name" value="NAD_bind_Shikimate_DH"/>
    <property type="match status" value="1"/>
</dbReference>
<dbReference type="PANTHER" id="PTHR21089:SF1">
    <property type="entry name" value="BIFUNCTIONAL 3-DEHYDROQUINATE DEHYDRATASE_SHIKIMATE DEHYDROGENASE, CHLOROPLASTIC"/>
    <property type="match status" value="1"/>
</dbReference>
<proteinExistence type="inferred from homology"/>
<feature type="binding site" evidence="8">
    <location>
        <position position="84"/>
    </location>
    <ligand>
        <name>NADP(+)</name>
        <dbReference type="ChEBI" id="CHEBI:58349"/>
    </ligand>
</feature>
<feature type="domain" description="Shikimate dehydrogenase substrate binding N-terminal" evidence="10">
    <location>
        <begin position="13"/>
        <end position="95"/>
    </location>
</feature>
<evidence type="ECO:0000259" key="9">
    <source>
        <dbReference type="Pfam" id="PF01488"/>
    </source>
</evidence>
<dbReference type="RefSeq" id="WP_119109029.1">
    <property type="nucleotide sequence ID" value="NZ_QXJC01000003.1"/>
</dbReference>
<comment type="pathway">
    <text evidence="1 8">Metabolic intermediate biosynthesis; chorismate biosynthesis; chorismate from D-erythrose 4-phosphate and phosphoenolpyruvate: step 4/7.</text>
</comment>
<feature type="binding site" evidence="8">
    <location>
        <position position="227"/>
    </location>
    <ligand>
        <name>shikimate</name>
        <dbReference type="ChEBI" id="CHEBI:36208"/>
    </ligand>
</feature>
<comment type="caution">
    <text evidence="12">The sequence shown here is derived from an EMBL/GenBank/DDBJ whole genome shotgun (WGS) entry which is preliminary data.</text>
</comment>
<gene>
    <name evidence="8" type="primary">aroE</name>
    <name evidence="12" type="ORF">D3F03_08975</name>
</gene>
<comment type="catalytic activity">
    <reaction evidence="7 8">
        <text>shikimate + NADP(+) = 3-dehydroshikimate + NADPH + H(+)</text>
        <dbReference type="Rhea" id="RHEA:17737"/>
        <dbReference type="ChEBI" id="CHEBI:15378"/>
        <dbReference type="ChEBI" id="CHEBI:16630"/>
        <dbReference type="ChEBI" id="CHEBI:36208"/>
        <dbReference type="ChEBI" id="CHEBI:57783"/>
        <dbReference type="ChEBI" id="CHEBI:58349"/>
        <dbReference type="EC" id="1.1.1.25"/>
    </reaction>
</comment>
<feature type="active site" description="Proton acceptor" evidence="8">
    <location>
        <position position="72"/>
    </location>
</feature>
<feature type="binding site" evidence="8">
    <location>
        <begin position="21"/>
        <end position="23"/>
    </location>
    <ligand>
        <name>shikimate</name>
        <dbReference type="ChEBI" id="CHEBI:36208"/>
    </ligand>
</feature>
<keyword evidence="13" id="KW-1185">Reference proteome</keyword>
<name>A0A398C7V0_9BURK</name>
<dbReference type="EMBL" id="QXJC01000003">
    <property type="protein sequence ID" value="RID98364.1"/>
    <property type="molecule type" value="Genomic_DNA"/>
</dbReference>
<evidence type="ECO:0000259" key="11">
    <source>
        <dbReference type="Pfam" id="PF18317"/>
    </source>
</evidence>
<dbReference type="SUPFAM" id="SSF51735">
    <property type="entry name" value="NAD(P)-binding Rossmann-fold domains"/>
    <property type="match status" value="1"/>
</dbReference>
<dbReference type="Pfam" id="PF18317">
    <property type="entry name" value="SDH_C"/>
    <property type="match status" value="1"/>
</dbReference>
<evidence type="ECO:0000256" key="5">
    <source>
        <dbReference type="ARBA" id="ARBA00023002"/>
    </source>
</evidence>
<evidence type="ECO:0000256" key="8">
    <source>
        <dbReference type="HAMAP-Rule" id="MF_00222"/>
    </source>
</evidence>
<dbReference type="OrthoDB" id="9776868at2"/>
<dbReference type="InterPro" id="IPR046346">
    <property type="entry name" value="Aminoacid_DH-like_N_sf"/>
</dbReference>
<sequence>MTSSAPSVDLYCVLGNPIAHSRSPWIHTRFAELTGERLRYEARLVPLDGFAPAIARLAAEGARGCNVTVPFKLEAVAAATRCSERVQLAGAANTLSFVNGAVLADNTDGLGLVADIARNAGFGIAGRDVLLIGAGGAAAGTLAPLLAAGPRRVVVANRTLARAEALVRAHRPLALLHKTELLAQSTQALEHDFDLIINATASSLAGDVVPVPARVLRPGSLAYDMMYGPAAQGFLDWATAGGAQARDGLGMLVEQAAEAFALWRGVRPPSAQVLQEMRTASAAAATGAARP</sequence>
<dbReference type="Pfam" id="PF08501">
    <property type="entry name" value="Shikimate_dh_N"/>
    <property type="match status" value="1"/>
</dbReference>
<dbReference type="FunFam" id="3.40.50.10860:FF:000006">
    <property type="entry name" value="Shikimate dehydrogenase (NADP(+))"/>
    <property type="match status" value="1"/>
</dbReference>
<comment type="function">
    <text evidence="8">Involved in the biosynthesis of the chorismate, which leads to the biosynthesis of aromatic amino acids. Catalyzes the reversible NADPH linked reduction of 3-dehydroshikimate (DHSA) to yield shikimate (SA).</text>
</comment>
<dbReference type="Proteomes" id="UP000266302">
    <property type="component" value="Unassembled WGS sequence"/>
</dbReference>